<dbReference type="EMBL" id="CP017831">
    <property type="protein sequence ID" value="AOZ96718.1"/>
    <property type="molecule type" value="Genomic_DNA"/>
</dbReference>
<protein>
    <submittedName>
        <fullName evidence="1">Uncharacterized protein</fullName>
    </submittedName>
</protein>
<evidence type="ECO:0000313" key="2">
    <source>
        <dbReference type="Proteomes" id="UP000179284"/>
    </source>
</evidence>
<dbReference type="Proteomes" id="UP000179284">
    <property type="component" value="Chromosome I"/>
</dbReference>
<organism evidence="1 2">
    <name type="scientific">Butyrivibrio hungatei</name>
    <dbReference type="NCBI Taxonomy" id="185008"/>
    <lineage>
        <taxon>Bacteria</taxon>
        <taxon>Bacillati</taxon>
        <taxon>Bacillota</taxon>
        <taxon>Clostridia</taxon>
        <taxon>Lachnospirales</taxon>
        <taxon>Lachnospiraceae</taxon>
        <taxon>Butyrivibrio</taxon>
    </lineage>
</organism>
<sequence>MNTYIKELITGKEKARAVEMAALMHTDNLPVLNKFNTHLSELSETIVKSIYSAGGMYLTDIKMMLSFSYEEQTIEKAVKELISDGYIIKSSTPYGILLGLSKEGVSQIKMHPDYYDGSFQVNVQDMDLSGEASYLKRKCCSYAIADYVFNRRLIMLWNKFWSTDKLIRNHYLMKQYIKNILYRVYLDMDKDSRLTFLTDAGLSEKEQALFLDNTSFIVWTAQKFAELIFIKVGFDRIRATDEYRQYIAIIKRDALKTPKFETYYLLKDMLSDDEKKNYIELKILLTWKCNLIALADDKVRNTLSGTKELVEKEKKLDTVNMYLGTLQNKKRSITSKNAFKGKGNEREVAEAVVNLAMLDSAINECKEIKSTLEADFSFAVLRSYDGNENDYEERVLTLLRLKQNCVYLHARSPKELKLYLIQNQEDYFDLLSMHRKLSIAFQLIKRLWPYVSVEVGIYTYSDEQAAFIESVIPTLIKKLLESKETAFFGNILSDVVSIKKASKTIKPRYKYYQTILDEMKGVTDNDEKRSYESPEN</sequence>
<dbReference type="KEGG" id="bhu:bhn_I1685"/>
<reference evidence="2" key="1">
    <citation type="submission" date="2016-10" db="EMBL/GenBank/DDBJ databases">
        <title>The complete genome sequence of the rumen bacterium Butyrivibrio hungatei MB2003.</title>
        <authorList>
            <person name="Palevich N."/>
            <person name="Kelly W.J."/>
            <person name="Leahy S.C."/>
            <person name="Altermann E."/>
            <person name="Rakonjac J."/>
            <person name="Attwood G.T."/>
        </authorList>
    </citation>
    <scope>NUCLEOTIDE SEQUENCE [LARGE SCALE GENOMIC DNA]</scope>
    <source>
        <strain evidence="2">MB2003</strain>
    </source>
</reference>
<dbReference type="AlphaFoldDB" id="A0A1D9P282"/>
<accession>A0A1D9P282</accession>
<keyword evidence="2" id="KW-1185">Reference proteome</keyword>
<name>A0A1D9P282_9FIRM</name>
<dbReference type="RefSeq" id="WP_071176383.1">
    <property type="nucleotide sequence ID" value="NZ_CP017831.1"/>
</dbReference>
<gene>
    <name evidence="1" type="ORF">bhn_I1685</name>
</gene>
<proteinExistence type="predicted"/>
<evidence type="ECO:0000313" key="1">
    <source>
        <dbReference type="EMBL" id="AOZ96718.1"/>
    </source>
</evidence>